<evidence type="ECO:0000313" key="1">
    <source>
        <dbReference type="EMBL" id="CAG5115081.1"/>
    </source>
</evidence>
<comment type="caution">
    <text evidence="1">The sequence shown here is derived from an EMBL/GenBank/DDBJ whole genome shotgun (WGS) entry which is preliminary data.</text>
</comment>
<dbReference type="Proteomes" id="UP000678393">
    <property type="component" value="Unassembled WGS sequence"/>
</dbReference>
<protein>
    <submittedName>
        <fullName evidence="1">Uncharacterized protein</fullName>
    </submittedName>
</protein>
<keyword evidence="2" id="KW-1185">Reference proteome</keyword>
<name>A0A8S3YHY3_9EUPU</name>
<reference evidence="1" key="1">
    <citation type="submission" date="2021-04" db="EMBL/GenBank/DDBJ databases">
        <authorList>
            <consortium name="Molecular Ecology Group"/>
        </authorList>
    </citation>
    <scope>NUCLEOTIDE SEQUENCE</scope>
</reference>
<gene>
    <name evidence="1" type="ORF">CUNI_LOCUS639</name>
</gene>
<proteinExistence type="predicted"/>
<organism evidence="1 2">
    <name type="scientific">Candidula unifasciata</name>
    <dbReference type="NCBI Taxonomy" id="100452"/>
    <lineage>
        <taxon>Eukaryota</taxon>
        <taxon>Metazoa</taxon>
        <taxon>Spiralia</taxon>
        <taxon>Lophotrochozoa</taxon>
        <taxon>Mollusca</taxon>
        <taxon>Gastropoda</taxon>
        <taxon>Heterobranchia</taxon>
        <taxon>Euthyneura</taxon>
        <taxon>Panpulmonata</taxon>
        <taxon>Eupulmonata</taxon>
        <taxon>Stylommatophora</taxon>
        <taxon>Helicina</taxon>
        <taxon>Helicoidea</taxon>
        <taxon>Geomitridae</taxon>
        <taxon>Candidula</taxon>
    </lineage>
</organism>
<evidence type="ECO:0000313" key="2">
    <source>
        <dbReference type="Proteomes" id="UP000678393"/>
    </source>
</evidence>
<accession>A0A8S3YHY3</accession>
<dbReference type="AlphaFoldDB" id="A0A8S3YHY3"/>
<dbReference type="EMBL" id="CAJHNH020000074">
    <property type="protein sequence ID" value="CAG5115081.1"/>
    <property type="molecule type" value="Genomic_DNA"/>
</dbReference>
<dbReference type="OrthoDB" id="6057792at2759"/>
<sequence length="237" mass="27261">MELRINGLDCQQAVEQLGTSICYTQEYTSRLCCEVCRPRKQPTRTGCEYGDHSQQCSNISPGDCYDVRNRQICCDTCDKLRKRDAAIGCEYGDMSVRCDAVRQNPGLCYRPENQRICCESCSQSRNVSNPACPWGNFDQNLCQMFDDQTHNVRVNCYSHQKRRLCCQTCERLKDWLPHNLPDDCQYGDRPVIFSTSHYGRLNCSTILNYFSVDECSTNPAVYVNCCYTCHRHLQGRG</sequence>